<organism evidence="3 4">
    <name type="scientific">Ammonicoccus fulvus</name>
    <dbReference type="NCBI Taxonomy" id="3138240"/>
    <lineage>
        <taxon>Bacteria</taxon>
        <taxon>Bacillati</taxon>
        <taxon>Actinomycetota</taxon>
        <taxon>Actinomycetes</taxon>
        <taxon>Propionibacteriales</taxon>
        <taxon>Propionibacteriaceae</taxon>
        <taxon>Ammonicoccus</taxon>
    </lineage>
</organism>
<evidence type="ECO:0000313" key="4">
    <source>
        <dbReference type="Proteomes" id="UP001442841"/>
    </source>
</evidence>
<protein>
    <recommendedName>
        <fullName evidence="5">ABC transporter permease</fullName>
    </recommendedName>
</protein>
<keyword evidence="4" id="KW-1185">Reference proteome</keyword>
<evidence type="ECO:0000313" key="3">
    <source>
        <dbReference type="EMBL" id="XAN06011.1"/>
    </source>
</evidence>
<feature type="transmembrane region" description="Helical" evidence="1">
    <location>
        <begin position="71"/>
        <end position="92"/>
    </location>
</feature>
<gene>
    <name evidence="3" type="ORF">AADG42_01365</name>
</gene>
<sequence length="212" mass="20979">MSGKAFGLILSGTALAAAAGAVLGLDLPGYASRFAASSSTSQLLISVPGPFLGALLGCRHRRGNAGSDARLLARATGLAVGLAAAGLAASTAVVALTAAEPGPAHWGRAPEVAAGAVAVQVVAMLTGTGFGLLSGRPILASVLTIAAPMSVLFVLGAVAPDARAWLTPSPTAQRLVAGDWDRSILGPWLTVVALWGAALNVAGFSVARRSRP</sequence>
<dbReference type="RefSeq" id="WP_425307447.1">
    <property type="nucleotide sequence ID" value="NZ_CP154795.1"/>
</dbReference>
<feature type="transmembrane region" description="Helical" evidence="1">
    <location>
        <begin position="40"/>
        <end position="59"/>
    </location>
</feature>
<reference evidence="3 4" key="1">
    <citation type="submission" date="2024-04" db="EMBL/GenBank/DDBJ databases">
        <title>Isolation of an actinomycete strain from pig manure.</title>
        <authorList>
            <person name="Gong T."/>
            <person name="Yu Z."/>
            <person name="An M."/>
            <person name="Wei C."/>
            <person name="Yang W."/>
            <person name="Liu L."/>
        </authorList>
    </citation>
    <scope>NUCLEOTIDE SEQUENCE [LARGE SCALE GENOMIC DNA]</scope>
    <source>
        <strain evidence="3 4">ZF39</strain>
    </source>
</reference>
<evidence type="ECO:0000256" key="1">
    <source>
        <dbReference type="SAM" id="Phobius"/>
    </source>
</evidence>
<keyword evidence="1" id="KW-0812">Transmembrane</keyword>
<dbReference type="Proteomes" id="UP001442841">
    <property type="component" value="Chromosome"/>
</dbReference>
<feature type="chain" id="PRO_5046843025" description="ABC transporter permease" evidence="2">
    <location>
        <begin position="17"/>
        <end position="212"/>
    </location>
</feature>
<accession>A0ABZ3FJ41</accession>
<name>A0ABZ3FJ41_9ACTN</name>
<evidence type="ECO:0000256" key="2">
    <source>
        <dbReference type="SAM" id="SignalP"/>
    </source>
</evidence>
<keyword evidence="1" id="KW-0472">Membrane</keyword>
<keyword evidence="1" id="KW-1133">Transmembrane helix</keyword>
<feature type="transmembrane region" description="Helical" evidence="1">
    <location>
        <begin position="138"/>
        <end position="159"/>
    </location>
</feature>
<evidence type="ECO:0008006" key="5">
    <source>
        <dbReference type="Google" id="ProtNLM"/>
    </source>
</evidence>
<feature type="transmembrane region" description="Helical" evidence="1">
    <location>
        <begin position="112"/>
        <end position="133"/>
    </location>
</feature>
<dbReference type="EMBL" id="CP154795">
    <property type="protein sequence ID" value="XAN06011.1"/>
    <property type="molecule type" value="Genomic_DNA"/>
</dbReference>
<feature type="signal peptide" evidence="2">
    <location>
        <begin position="1"/>
        <end position="16"/>
    </location>
</feature>
<feature type="transmembrane region" description="Helical" evidence="1">
    <location>
        <begin position="185"/>
        <end position="207"/>
    </location>
</feature>
<keyword evidence="2" id="KW-0732">Signal</keyword>
<proteinExistence type="predicted"/>